<dbReference type="PANTHER" id="PTHR44083">
    <property type="entry name" value="TOPLESS-RELATED PROTEIN 1-RELATED"/>
    <property type="match status" value="1"/>
</dbReference>
<keyword evidence="2" id="KW-0677">Repeat</keyword>
<gene>
    <name evidence="5" type="primary">TPR4_1</name>
    <name evidence="5" type="ORF">g.43475</name>
</gene>
<name>A0A1D1XUL2_9ARAE</name>
<dbReference type="InterPro" id="IPR006594">
    <property type="entry name" value="LisH"/>
</dbReference>
<evidence type="ECO:0000256" key="1">
    <source>
        <dbReference type="ARBA" id="ARBA00022574"/>
    </source>
</evidence>
<feature type="domain" description="CTLH" evidence="4">
    <location>
        <begin position="37"/>
        <end position="95"/>
    </location>
</feature>
<dbReference type="PROSITE" id="PS50896">
    <property type="entry name" value="LISH"/>
    <property type="match status" value="1"/>
</dbReference>
<dbReference type="InterPro" id="IPR054080">
    <property type="entry name" value="TPR1-like_2nd"/>
</dbReference>
<dbReference type="EMBL" id="GDJX01021861">
    <property type="protein sequence ID" value="JAT46075.1"/>
    <property type="molecule type" value="Transcribed_RNA"/>
</dbReference>
<sequence length="289" mass="32519">MVATELERDWLFFLVYEFLVEEQLTATAHRLEQESGFYFNIRYFRDMVMGGKWEDVDNYLSGFTKPDNTGFLLKILFAIHKHKFLEARCEDPKAARNKLIIKLEKQIRANQSFCNKMWPRFSGKWRLETICHHLSDLLSQRCQQMASTSTPADNTLPMDEASSEHARKRLMPMGMLDGLSVMPPSGAIGATAGTNTAIPNQSASVAYRFGLSGEGRCLASTGLRTADEYVEKRKQTEIGEHYHCQSMKLPDSLSATKVLAKLRGHQTRIIGLAFSDVQSILVSSGADAQ</sequence>
<dbReference type="InterPro" id="IPR027728">
    <property type="entry name" value="Topless_fam"/>
</dbReference>
<evidence type="ECO:0000256" key="2">
    <source>
        <dbReference type="ARBA" id="ARBA00022737"/>
    </source>
</evidence>
<reference evidence="5" key="1">
    <citation type="submission" date="2015-07" db="EMBL/GenBank/DDBJ databases">
        <title>Transcriptome Assembly of Anthurium amnicola.</title>
        <authorList>
            <person name="Suzuki J."/>
        </authorList>
    </citation>
    <scope>NUCLEOTIDE SEQUENCE</scope>
</reference>
<feature type="repeat" description="WD" evidence="3">
    <location>
        <begin position="262"/>
        <end position="289"/>
    </location>
</feature>
<organism evidence="5">
    <name type="scientific">Anthurium amnicola</name>
    <dbReference type="NCBI Taxonomy" id="1678845"/>
    <lineage>
        <taxon>Eukaryota</taxon>
        <taxon>Viridiplantae</taxon>
        <taxon>Streptophyta</taxon>
        <taxon>Embryophyta</taxon>
        <taxon>Tracheophyta</taxon>
        <taxon>Spermatophyta</taxon>
        <taxon>Magnoliopsida</taxon>
        <taxon>Liliopsida</taxon>
        <taxon>Araceae</taxon>
        <taxon>Pothoideae</taxon>
        <taxon>Potheae</taxon>
        <taxon>Anthurium</taxon>
    </lineage>
</organism>
<dbReference type="InterPro" id="IPR001680">
    <property type="entry name" value="WD40_rpt"/>
</dbReference>
<feature type="non-terminal residue" evidence="5">
    <location>
        <position position="289"/>
    </location>
</feature>
<dbReference type="AlphaFoldDB" id="A0A1D1XUL2"/>
<dbReference type="Pfam" id="PF21889">
    <property type="entry name" value="TPR1-like_2nd"/>
    <property type="match status" value="1"/>
</dbReference>
<evidence type="ECO:0000259" key="4">
    <source>
        <dbReference type="PROSITE" id="PS50897"/>
    </source>
</evidence>
<keyword evidence="1 3" id="KW-0853">WD repeat</keyword>
<dbReference type="InterPro" id="IPR006595">
    <property type="entry name" value="CTLH_C"/>
</dbReference>
<proteinExistence type="predicted"/>
<evidence type="ECO:0000313" key="5">
    <source>
        <dbReference type="EMBL" id="JAT46075.1"/>
    </source>
</evidence>
<protein>
    <submittedName>
        <fullName evidence="5">Topless-related protein 4</fullName>
    </submittedName>
</protein>
<dbReference type="PROSITE" id="PS50082">
    <property type="entry name" value="WD_REPEATS_2"/>
    <property type="match status" value="1"/>
</dbReference>
<accession>A0A1D1XUL2</accession>
<evidence type="ECO:0000256" key="3">
    <source>
        <dbReference type="PROSITE-ProRule" id="PRU00221"/>
    </source>
</evidence>
<dbReference type="PANTHER" id="PTHR44083:SF35">
    <property type="entry name" value="TOPLESS-RELATED PROTEIN 4-LIKE ISOFORM X1"/>
    <property type="match status" value="1"/>
</dbReference>
<dbReference type="GO" id="GO:0006355">
    <property type="term" value="P:regulation of DNA-templated transcription"/>
    <property type="evidence" value="ECO:0007669"/>
    <property type="project" value="InterPro"/>
</dbReference>
<dbReference type="PROSITE" id="PS50294">
    <property type="entry name" value="WD_REPEATS_REGION"/>
    <property type="match status" value="1"/>
</dbReference>
<dbReference type="PROSITE" id="PS50897">
    <property type="entry name" value="CTLH"/>
    <property type="match status" value="1"/>
</dbReference>